<accession>A0AAV9X1H9</accession>
<dbReference type="Proteomes" id="UP001365542">
    <property type="component" value="Unassembled WGS sequence"/>
</dbReference>
<feature type="transmembrane region" description="Helical" evidence="7">
    <location>
        <begin position="227"/>
        <end position="245"/>
    </location>
</feature>
<dbReference type="AlphaFoldDB" id="A0AAV9X1H9"/>
<dbReference type="Pfam" id="PF20684">
    <property type="entry name" value="Fung_rhodopsin"/>
    <property type="match status" value="1"/>
</dbReference>
<comment type="similarity">
    <text evidence="5">Belongs to the SAT4 family.</text>
</comment>
<dbReference type="InterPro" id="IPR052337">
    <property type="entry name" value="SAT4-like"/>
</dbReference>
<evidence type="ECO:0000256" key="1">
    <source>
        <dbReference type="ARBA" id="ARBA00004141"/>
    </source>
</evidence>
<keyword evidence="4 7" id="KW-0472">Membrane</keyword>
<dbReference type="GO" id="GO:0016020">
    <property type="term" value="C:membrane"/>
    <property type="evidence" value="ECO:0007669"/>
    <property type="project" value="UniProtKB-SubCell"/>
</dbReference>
<feature type="region of interest" description="Disordered" evidence="6">
    <location>
        <begin position="299"/>
        <end position="334"/>
    </location>
</feature>
<protein>
    <recommendedName>
        <fullName evidence="8">Rhodopsin domain-containing protein</fullName>
    </recommendedName>
</protein>
<gene>
    <name evidence="9" type="ORF">TWF694_003016</name>
</gene>
<feature type="compositionally biased region" description="Basic and acidic residues" evidence="6">
    <location>
        <begin position="323"/>
        <end position="334"/>
    </location>
</feature>
<comment type="caution">
    <text evidence="9">The sequence shown here is derived from an EMBL/GenBank/DDBJ whole genome shotgun (WGS) entry which is preliminary data.</text>
</comment>
<evidence type="ECO:0000256" key="4">
    <source>
        <dbReference type="ARBA" id="ARBA00023136"/>
    </source>
</evidence>
<feature type="transmembrane region" description="Helical" evidence="7">
    <location>
        <begin position="185"/>
        <end position="207"/>
    </location>
</feature>
<reference evidence="9 10" key="1">
    <citation type="submission" date="2019-10" db="EMBL/GenBank/DDBJ databases">
        <authorList>
            <person name="Palmer J.M."/>
        </authorList>
    </citation>
    <scope>NUCLEOTIDE SEQUENCE [LARGE SCALE GENOMIC DNA]</scope>
    <source>
        <strain evidence="9 10">TWF694</strain>
    </source>
</reference>
<organism evidence="9 10">
    <name type="scientific">Orbilia ellipsospora</name>
    <dbReference type="NCBI Taxonomy" id="2528407"/>
    <lineage>
        <taxon>Eukaryota</taxon>
        <taxon>Fungi</taxon>
        <taxon>Dikarya</taxon>
        <taxon>Ascomycota</taxon>
        <taxon>Pezizomycotina</taxon>
        <taxon>Orbiliomycetes</taxon>
        <taxon>Orbiliales</taxon>
        <taxon>Orbiliaceae</taxon>
        <taxon>Orbilia</taxon>
    </lineage>
</organism>
<comment type="subcellular location">
    <subcellularLocation>
        <location evidence="1">Membrane</location>
        <topology evidence="1">Multi-pass membrane protein</topology>
    </subcellularLocation>
</comment>
<feature type="transmembrane region" description="Helical" evidence="7">
    <location>
        <begin position="20"/>
        <end position="41"/>
    </location>
</feature>
<keyword evidence="10" id="KW-1185">Reference proteome</keyword>
<feature type="transmembrane region" description="Helical" evidence="7">
    <location>
        <begin position="106"/>
        <end position="127"/>
    </location>
</feature>
<evidence type="ECO:0000256" key="7">
    <source>
        <dbReference type="SAM" id="Phobius"/>
    </source>
</evidence>
<evidence type="ECO:0000313" key="9">
    <source>
        <dbReference type="EMBL" id="KAK6531851.1"/>
    </source>
</evidence>
<proteinExistence type="inferred from homology"/>
<dbReference type="PANTHER" id="PTHR33048">
    <property type="entry name" value="PTH11-LIKE INTEGRAL MEMBRANE PROTEIN (AFU_ORTHOLOGUE AFUA_5G11245)"/>
    <property type="match status" value="1"/>
</dbReference>
<evidence type="ECO:0000256" key="5">
    <source>
        <dbReference type="ARBA" id="ARBA00038359"/>
    </source>
</evidence>
<evidence type="ECO:0000256" key="6">
    <source>
        <dbReference type="SAM" id="MobiDB-lite"/>
    </source>
</evidence>
<feature type="transmembrane region" description="Helical" evidence="7">
    <location>
        <begin position="73"/>
        <end position="94"/>
    </location>
</feature>
<evidence type="ECO:0000313" key="10">
    <source>
        <dbReference type="Proteomes" id="UP001365542"/>
    </source>
</evidence>
<sequence length="334" mass="38474">MRRYQAQGESRSWLRIGDWFVIVGLVSFYGTAFVNIISAVWDLPAQNPTTLAEKAALERRWIIELKIAYVSNYFWSTTMWCVKFYLVTLFYQLIPTTTMPIQRMVLHILAVYTVISFLLLSFFYIFYCLPISRNWDLDPQRMCTTWTTPEIYIVGIATHLSSEMLLLIFPFSFLHLIRRRNKKQFYAASIMFSIGFLGSLITIARTVYTSDEGRRVNYYVLSPLSSFEQAFGIFICCLPAFKTLITRRWSFGRLSGRGSSQSESYRSISGVHVVRGTTVGQDASGIRGNWDVEASKMTTLEARPPTNDPDLGIMRVDTFENNSPKDRVRSDDTR</sequence>
<dbReference type="InterPro" id="IPR049326">
    <property type="entry name" value="Rhodopsin_dom_fungi"/>
</dbReference>
<evidence type="ECO:0000256" key="3">
    <source>
        <dbReference type="ARBA" id="ARBA00022989"/>
    </source>
</evidence>
<feature type="domain" description="Rhodopsin" evidence="8">
    <location>
        <begin position="13"/>
        <end position="246"/>
    </location>
</feature>
<evidence type="ECO:0000256" key="2">
    <source>
        <dbReference type="ARBA" id="ARBA00022692"/>
    </source>
</evidence>
<name>A0AAV9X1H9_9PEZI</name>
<dbReference type="PANTHER" id="PTHR33048:SF47">
    <property type="entry name" value="INTEGRAL MEMBRANE PROTEIN-RELATED"/>
    <property type="match status" value="1"/>
</dbReference>
<keyword evidence="2 7" id="KW-0812">Transmembrane</keyword>
<evidence type="ECO:0000259" key="8">
    <source>
        <dbReference type="Pfam" id="PF20684"/>
    </source>
</evidence>
<keyword evidence="3 7" id="KW-1133">Transmembrane helix</keyword>
<dbReference type="EMBL" id="JAVHJO010000012">
    <property type="protein sequence ID" value="KAK6531851.1"/>
    <property type="molecule type" value="Genomic_DNA"/>
</dbReference>
<feature type="transmembrane region" description="Helical" evidence="7">
    <location>
        <begin position="151"/>
        <end position="173"/>
    </location>
</feature>